<evidence type="ECO:0008006" key="3">
    <source>
        <dbReference type="Google" id="ProtNLM"/>
    </source>
</evidence>
<keyword evidence="2" id="KW-1185">Reference proteome</keyword>
<evidence type="ECO:0000313" key="1">
    <source>
        <dbReference type="EMBL" id="GAA1563396.1"/>
    </source>
</evidence>
<dbReference type="Proteomes" id="UP001500190">
    <property type="component" value="Unassembled WGS sequence"/>
</dbReference>
<accession>A0ABN2CW10</accession>
<reference evidence="1 2" key="1">
    <citation type="journal article" date="2019" name="Int. J. Syst. Evol. Microbiol.">
        <title>The Global Catalogue of Microorganisms (GCM) 10K type strain sequencing project: providing services to taxonomists for standard genome sequencing and annotation.</title>
        <authorList>
            <consortium name="The Broad Institute Genomics Platform"/>
            <consortium name="The Broad Institute Genome Sequencing Center for Infectious Disease"/>
            <person name="Wu L."/>
            <person name="Ma J."/>
        </authorList>
    </citation>
    <scope>NUCLEOTIDE SEQUENCE [LARGE SCALE GENOMIC DNA]</scope>
    <source>
        <strain evidence="1 2">JCM 14304</strain>
    </source>
</reference>
<name>A0ABN2CW10_9ACTN</name>
<proteinExistence type="predicted"/>
<gene>
    <name evidence="1" type="ORF">GCM10009742_00660</name>
</gene>
<evidence type="ECO:0000313" key="2">
    <source>
        <dbReference type="Proteomes" id="UP001500190"/>
    </source>
</evidence>
<protein>
    <recommendedName>
        <fullName evidence="3">SGNH/GDSL hydrolase family protein</fullName>
    </recommendedName>
</protein>
<organism evidence="1 2">
    <name type="scientific">Kribbella karoonensis</name>
    <dbReference type="NCBI Taxonomy" id="324851"/>
    <lineage>
        <taxon>Bacteria</taxon>
        <taxon>Bacillati</taxon>
        <taxon>Actinomycetota</taxon>
        <taxon>Actinomycetes</taxon>
        <taxon>Propionibacteriales</taxon>
        <taxon>Kribbellaceae</taxon>
        <taxon>Kribbella</taxon>
    </lineage>
</organism>
<sequence length="286" mass="29939">MPAIRFHLSRSKIAVAAGLLGLVASLVVAVTAGSGGSRADAQTSAPARHFIANLKGATAPYSLGYNLADKSSVSSLSLLPAGVQSVFWLGQKCPTPADSTFKATVDALATNPKVFAYYLSDEPHIADCPGGPAALRSRADYIRTASGGRQKSFIVLSKIADYKPFAPAASHVDLVGLDPYPCSIAHPQCDLSKIGEKVSAATAAGIASAAIVPVYQAFGQERTASHYYNLPTASQEHAILMEWKRLVPSPVMDYTYGWANQSSAAPTLVDSSALQKVFATFFATGS</sequence>
<dbReference type="EMBL" id="BAAAND010000001">
    <property type="protein sequence ID" value="GAA1563396.1"/>
    <property type="molecule type" value="Genomic_DNA"/>
</dbReference>
<comment type="caution">
    <text evidence="1">The sequence shown here is derived from an EMBL/GenBank/DDBJ whole genome shotgun (WGS) entry which is preliminary data.</text>
</comment>
<dbReference type="RefSeq" id="WP_344187142.1">
    <property type="nucleotide sequence ID" value="NZ_BAAAND010000001.1"/>
</dbReference>